<feature type="transmembrane region" description="Helical" evidence="1">
    <location>
        <begin position="25"/>
        <end position="45"/>
    </location>
</feature>
<dbReference type="RefSeq" id="WP_167383040.1">
    <property type="nucleotide sequence ID" value="NZ_JAUNLA010000005.1"/>
</dbReference>
<organism evidence="2 3">
    <name type="scientific">Pasteurella oralis</name>
    <dbReference type="NCBI Taxonomy" id="1071947"/>
    <lineage>
        <taxon>Bacteria</taxon>
        <taxon>Pseudomonadati</taxon>
        <taxon>Pseudomonadota</taxon>
        <taxon>Gammaproteobacteria</taxon>
        <taxon>Pasteurellales</taxon>
        <taxon>Pasteurellaceae</taxon>
        <taxon>Pasteurella</taxon>
    </lineage>
</organism>
<comment type="caution">
    <text evidence="2">The sequence shown here is derived from an EMBL/GenBank/DDBJ whole genome shotgun (WGS) entry which is preliminary data.</text>
</comment>
<dbReference type="EMBL" id="JBHUFP010000025">
    <property type="protein sequence ID" value="MFD1806591.1"/>
    <property type="molecule type" value="Genomic_DNA"/>
</dbReference>
<keyword evidence="1" id="KW-0472">Membrane</keyword>
<evidence type="ECO:0000313" key="3">
    <source>
        <dbReference type="Proteomes" id="UP001597420"/>
    </source>
</evidence>
<keyword evidence="1" id="KW-0812">Transmembrane</keyword>
<gene>
    <name evidence="2" type="ORF">ACFSAV_09505</name>
</gene>
<name>A0ABW4NVS6_9PAST</name>
<proteinExistence type="predicted"/>
<keyword evidence="1" id="KW-1133">Transmembrane helix</keyword>
<evidence type="ECO:0000256" key="1">
    <source>
        <dbReference type="SAM" id="Phobius"/>
    </source>
</evidence>
<dbReference type="Proteomes" id="UP001597420">
    <property type="component" value="Unassembled WGS sequence"/>
</dbReference>
<evidence type="ECO:0000313" key="2">
    <source>
        <dbReference type="EMBL" id="MFD1806591.1"/>
    </source>
</evidence>
<keyword evidence="3" id="KW-1185">Reference proteome</keyword>
<sequence length="55" mass="6302">METVQLCLYLIAAYLIFAKPEKEKIAYRITCLVVMSAFFVFFMATKGMLLPGVNY</sequence>
<accession>A0ABW4NVS6</accession>
<reference evidence="3" key="1">
    <citation type="journal article" date="2019" name="Int. J. Syst. Evol. Microbiol.">
        <title>The Global Catalogue of Microorganisms (GCM) 10K type strain sequencing project: providing services to taxonomists for standard genome sequencing and annotation.</title>
        <authorList>
            <consortium name="The Broad Institute Genomics Platform"/>
            <consortium name="The Broad Institute Genome Sequencing Center for Infectious Disease"/>
            <person name="Wu L."/>
            <person name="Ma J."/>
        </authorList>
    </citation>
    <scope>NUCLEOTIDE SEQUENCE [LARGE SCALE GENOMIC DNA]</scope>
    <source>
        <strain evidence="3">CCM 7950</strain>
    </source>
</reference>
<protein>
    <submittedName>
        <fullName evidence="2">Uncharacterized protein</fullName>
    </submittedName>
</protein>